<name>A0A652ZU86_9SPIR</name>
<accession>A0A652ZU86</accession>
<gene>
    <name evidence="3" type="ORF">TRIP_E190266</name>
</gene>
<feature type="compositionally biased region" description="Low complexity" evidence="1">
    <location>
        <begin position="173"/>
        <end position="187"/>
    </location>
</feature>
<evidence type="ECO:0000256" key="1">
    <source>
        <dbReference type="SAM" id="MobiDB-lite"/>
    </source>
</evidence>
<feature type="signal peptide" evidence="2">
    <location>
        <begin position="1"/>
        <end position="26"/>
    </location>
</feature>
<organism evidence="3">
    <name type="scientific">uncultured Spirochaetota bacterium</name>
    <dbReference type="NCBI Taxonomy" id="460511"/>
    <lineage>
        <taxon>Bacteria</taxon>
        <taxon>Pseudomonadati</taxon>
        <taxon>Spirochaetota</taxon>
        <taxon>environmental samples</taxon>
    </lineage>
</organism>
<reference evidence="3" key="1">
    <citation type="submission" date="2018-07" db="EMBL/GenBank/DDBJ databases">
        <authorList>
            <consortium name="Genoscope - CEA"/>
            <person name="William W."/>
        </authorList>
    </citation>
    <scope>NUCLEOTIDE SEQUENCE</scope>
    <source>
        <strain evidence="3">IK1</strain>
    </source>
</reference>
<feature type="chain" id="PRO_5024877619" evidence="2">
    <location>
        <begin position="27"/>
        <end position="187"/>
    </location>
</feature>
<dbReference type="AlphaFoldDB" id="A0A652ZU86"/>
<protein>
    <submittedName>
        <fullName evidence="3">Uncharacterized protein</fullName>
    </submittedName>
</protein>
<evidence type="ECO:0000256" key="2">
    <source>
        <dbReference type="SAM" id="SignalP"/>
    </source>
</evidence>
<feature type="region of interest" description="Disordered" evidence="1">
    <location>
        <begin position="139"/>
        <end position="187"/>
    </location>
</feature>
<dbReference type="EMBL" id="UPXP01000011">
    <property type="protein sequence ID" value="VBB39348.1"/>
    <property type="molecule type" value="Genomic_DNA"/>
</dbReference>
<proteinExistence type="predicted"/>
<evidence type="ECO:0000313" key="3">
    <source>
        <dbReference type="EMBL" id="VBB39348.1"/>
    </source>
</evidence>
<keyword evidence="2" id="KW-0732">Signal</keyword>
<sequence length="187" mass="20072">MRTFKKLSVLAFAILAGFVLASGAYAQDVEDEEIYLEELDLVDHANLIARLQVTFQIEIEVLEAYIAEGYSPGELWLALEIAAETQLSLDEALIVTDGASGHGWGLLAQKLGIDPGSNEFHALKARWTERKGALLGNTYFRGKADNDQGDDNPRGPKSNKSGKSDGSESEPQSSGNRSGASASSGKK</sequence>
<feature type="compositionally biased region" description="Basic and acidic residues" evidence="1">
    <location>
        <begin position="142"/>
        <end position="154"/>
    </location>
</feature>